<reference evidence="2 3" key="1">
    <citation type="submission" date="2024-01" db="EMBL/GenBank/DDBJ databases">
        <title>Complete genome of Cladobotryum mycophilum ATHUM6906.</title>
        <authorList>
            <person name="Christinaki A.C."/>
            <person name="Myridakis A.I."/>
            <person name="Kouvelis V.N."/>
        </authorList>
    </citation>
    <scope>NUCLEOTIDE SEQUENCE [LARGE SCALE GENOMIC DNA]</scope>
    <source>
        <strain evidence="2 3">ATHUM6906</strain>
    </source>
</reference>
<dbReference type="Pfam" id="PF00378">
    <property type="entry name" value="ECH_1"/>
    <property type="match status" value="1"/>
</dbReference>
<accession>A0ABR0SJR7</accession>
<name>A0ABR0SJR7_9HYPO</name>
<comment type="caution">
    <text evidence="2">The sequence shown here is derived from an EMBL/GenBank/DDBJ whole genome shotgun (WGS) entry which is preliminary data.</text>
</comment>
<dbReference type="PANTHER" id="PTHR11941:SF54">
    <property type="entry name" value="ENOYL-COA HYDRATASE, MITOCHONDRIAL"/>
    <property type="match status" value="1"/>
</dbReference>
<dbReference type="Proteomes" id="UP001338125">
    <property type="component" value="Unassembled WGS sequence"/>
</dbReference>
<evidence type="ECO:0000313" key="3">
    <source>
        <dbReference type="Proteomes" id="UP001338125"/>
    </source>
</evidence>
<keyword evidence="3" id="KW-1185">Reference proteome</keyword>
<dbReference type="EMBL" id="JAVFKD010000012">
    <property type="protein sequence ID" value="KAK5992010.1"/>
    <property type="molecule type" value="Genomic_DNA"/>
</dbReference>
<protein>
    <submittedName>
        <fullName evidence="2">3-hydroxypropionyl-coenzyme A dehydratase</fullName>
    </submittedName>
</protein>
<dbReference type="InterPro" id="IPR001753">
    <property type="entry name" value="Enoyl-CoA_hydra/iso"/>
</dbReference>
<dbReference type="PANTHER" id="PTHR11941">
    <property type="entry name" value="ENOYL-COA HYDRATASE-RELATED"/>
    <property type="match status" value="1"/>
</dbReference>
<sequence>MRFTSLLCSFLLAAAPSAAVSDTQSNYTTLQTTKNGDILTVTLNNTITPVNLYSQIMGFELDHLVTSLQTDTLTKVVIFRSANPKFFIAHFDVIPRPGDTLPVSSLDLSPLMGQIIFNITELPQTTIGIIEGPTRGIGNEFTMSLDMRFATSEAVFGNFEVTVGLHPGAGGVVYMSELIGRGRALEYLLSGNDIDAESAENFGLVNRLFDSSAQLNTFVSQLSKRIALFPLDALASIKGSVNAVTRAPREQFLAEAEAWNKLLAKPTTQESVAKFVNLTKNETDIAVELNLAEEVLQLYED</sequence>
<evidence type="ECO:0000256" key="1">
    <source>
        <dbReference type="SAM" id="SignalP"/>
    </source>
</evidence>
<gene>
    <name evidence="2" type="ORF">PT974_05406</name>
</gene>
<proteinExistence type="predicted"/>
<dbReference type="SUPFAM" id="SSF52096">
    <property type="entry name" value="ClpP/crotonase"/>
    <property type="match status" value="1"/>
</dbReference>
<evidence type="ECO:0000313" key="2">
    <source>
        <dbReference type="EMBL" id="KAK5992010.1"/>
    </source>
</evidence>
<feature type="chain" id="PRO_5047092622" evidence="1">
    <location>
        <begin position="20"/>
        <end position="301"/>
    </location>
</feature>
<dbReference type="Gene3D" id="3.90.226.10">
    <property type="entry name" value="2-enoyl-CoA Hydratase, Chain A, domain 1"/>
    <property type="match status" value="1"/>
</dbReference>
<organism evidence="2 3">
    <name type="scientific">Cladobotryum mycophilum</name>
    <dbReference type="NCBI Taxonomy" id="491253"/>
    <lineage>
        <taxon>Eukaryota</taxon>
        <taxon>Fungi</taxon>
        <taxon>Dikarya</taxon>
        <taxon>Ascomycota</taxon>
        <taxon>Pezizomycotina</taxon>
        <taxon>Sordariomycetes</taxon>
        <taxon>Hypocreomycetidae</taxon>
        <taxon>Hypocreales</taxon>
        <taxon>Hypocreaceae</taxon>
        <taxon>Cladobotryum</taxon>
    </lineage>
</organism>
<feature type="signal peptide" evidence="1">
    <location>
        <begin position="1"/>
        <end position="19"/>
    </location>
</feature>
<dbReference type="CDD" id="cd06558">
    <property type="entry name" value="crotonase-like"/>
    <property type="match status" value="1"/>
</dbReference>
<dbReference type="InterPro" id="IPR029045">
    <property type="entry name" value="ClpP/crotonase-like_dom_sf"/>
</dbReference>
<keyword evidence="1" id="KW-0732">Signal</keyword>